<evidence type="ECO:0008006" key="3">
    <source>
        <dbReference type="Google" id="ProtNLM"/>
    </source>
</evidence>
<dbReference type="RefSeq" id="WP_110139620.1">
    <property type="nucleotide sequence ID" value="NZ_CP021456.1"/>
</dbReference>
<dbReference type="Gene3D" id="3.90.1150.30">
    <property type="match status" value="1"/>
</dbReference>
<accession>A0AAJ5FG58</accession>
<evidence type="ECO:0000313" key="1">
    <source>
        <dbReference type="EMBL" id="TOZ03426.1"/>
    </source>
</evidence>
<dbReference type="AlphaFoldDB" id="A0AAJ5FG58"/>
<comment type="caution">
    <text evidence="1">The sequence shown here is derived from an EMBL/GenBank/DDBJ whole genome shotgun (WGS) entry which is preliminary data.</text>
</comment>
<dbReference type="PANTHER" id="PTHR35145:SF1">
    <property type="entry name" value="CYTOPLASMIC PROTEIN"/>
    <property type="match status" value="1"/>
</dbReference>
<reference evidence="1" key="1">
    <citation type="submission" date="2018-05" db="EMBL/GenBank/DDBJ databases">
        <title>Genome Comparison of Lactic Acid Bacteria Isolated from non-Wheat Sourdough.</title>
        <authorList>
            <person name="Rice T."/>
            <person name="Axel C."/>
            <person name="Lynch K.M."/>
            <person name="Benz C."/>
            <person name="Arendt E.K."/>
            <person name="Coffey A."/>
        </authorList>
    </citation>
    <scope>NUCLEOTIDE SEQUENCE</scope>
    <source>
        <strain evidence="1">TR055</strain>
    </source>
</reference>
<dbReference type="InterPro" id="IPR007351">
    <property type="entry name" value="YjbR"/>
</dbReference>
<name>A0AAJ5FG58_LEVBR</name>
<dbReference type="SUPFAM" id="SSF142906">
    <property type="entry name" value="YjbR-like"/>
    <property type="match status" value="1"/>
</dbReference>
<dbReference type="InterPro" id="IPR058532">
    <property type="entry name" value="YjbR/MT2646/Rv2570-like"/>
</dbReference>
<dbReference type="Pfam" id="PF04237">
    <property type="entry name" value="YjbR"/>
    <property type="match status" value="1"/>
</dbReference>
<organism evidence="1 2">
    <name type="scientific">Levilactobacillus brevis</name>
    <name type="common">Lactobacillus brevis</name>
    <dbReference type="NCBI Taxonomy" id="1580"/>
    <lineage>
        <taxon>Bacteria</taxon>
        <taxon>Bacillati</taxon>
        <taxon>Bacillota</taxon>
        <taxon>Bacilli</taxon>
        <taxon>Lactobacillales</taxon>
        <taxon>Lactobacillaceae</taxon>
        <taxon>Levilactobacillus</taxon>
    </lineage>
</organism>
<dbReference type="PANTHER" id="PTHR35145">
    <property type="entry name" value="CYTOPLASMIC PROTEIN-RELATED"/>
    <property type="match status" value="1"/>
</dbReference>
<dbReference type="InterPro" id="IPR038056">
    <property type="entry name" value="YjbR-like_sf"/>
</dbReference>
<protein>
    <recommendedName>
        <fullName evidence="3">MmcQ/YjbR family DNA-binding protein</fullName>
    </recommendedName>
</protein>
<sequence length="117" mass="13578">MERAAIFQYVEDQYGIQPEYLWSKYPSYAVLRQPQNHKWFAILMDVSADKLGLLTKQSVPIMVIKLEPETVESLQADPAFLPAYHMNKSHWVSARLDKISTEESYRLLEHSYTLVSG</sequence>
<dbReference type="Proteomes" id="UP000785759">
    <property type="component" value="Unassembled WGS sequence"/>
</dbReference>
<evidence type="ECO:0000313" key="2">
    <source>
        <dbReference type="Proteomes" id="UP000785759"/>
    </source>
</evidence>
<proteinExistence type="predicted"/>
<gene>
    <name evidence="1" type="ORF">DIS17_09175</name>
</gene>
<dbReference type="EMBL" id="QFDK01000009">
    <property type="protein sequence ID" value="TOZ03426.1"/>
    <property type="molecule type" value="Genomic_DNA"/>
</dbReference>